<dbReference type="PANTHER" id="PTHR30543:SF21">
    <property type="entry name" value="NAD(P)H-DEPENDENT FMN REDUCTASE LOT6"/>
    <property type="match status" value="1"/>
</dbReference>
<dbReference type="EMBL" id="CP097095">
    <property type="protein sequence ID" value="UQF79780.1"/>
    <property type="molecule type" value="Genomic_DNA"/>
</dbReference>
<reference evidence="2" key="1">
    <citation type="submission" date="2022-05" db="EMBL/GenBank/DDBJ databases">
        <title>Using nanopore sequencing to obtain complete genomes from saliva samples.</title>
        <authorList>
            <person name="Baker J.L."/>
        </authorList>
    </citation>
    <scope>NUCLEOTIDE SEQUENCE</scope>
    <source>
        <strain evidence="2">JCVI-JB-Ag32</strain>
    </source>
</reference>
<dbReference type="PANTHER" id="PTHR30543">
    <property type="entry name" value="CHROMATE REDUCTASE"/>
    <property type="match status" value="1"/>
</dbReference>
<evidence type="ECO:0000313" key="2">
    <source>
        <dbReference type="EMBL" id="UQF79780.1"/>
    </source>
</evidence>
<evidence type="ECO:0000259" key="1">
    <source>
        <dbReference type="Pfam" id="PF03358"/>
    </source>
</evidence>
<sequence>MTKIGIVVGSVREGRVGDQIGNWILEQARAAHPEAEFTVIDLKDYDLPMFDGPVAPMVLGGKYDNDAVAAWAKALDEQDGFIFVTSEYNHTIPGAFKNAVDSISPELIGKAVAFVGYSWDGAIRAVEQWRTLSAQFDMYDIRAQLALTFPMDFEGTDTFAPNERRTGELEALLSRLIEVSAKLAA</sequence>
<dbReference type="InterPro" id="IPR029039">
    <property type="entry name" value="Flavoprotein-like_sf"/>
</dbReference>
<dbReference type="Gene3D" id="3.40.50.360">
    <property type="match status" value="1"/>
</dbReference>
<protein>
    <submittedName>
        <fullName evidence="2">NAD(P)H-dependent oxidoreductase</fullName>
    </submittedName>
</protein>
<dbReference type="InterPro" id="IPR050712">
    <property type="entry name" value="NAD(P)H-dep_reductase"/>
</dbReference>
<dbReference type="Pfam" id="PF03358">
    <property type="entry name" value="FMN_red"/>
    <property type="match status" value="1"/>
</dbReference>
<dbReference type="KEGG" id="agh:M3I41_00425"/>
<dbReference type="GO" id="GO:0010181">
    <property type="term" value="F:FMN binding"/>
    <property type="evidence" value="ECO:0007669"/>
    <property type="project" value="TreeGrafter"/>
</dbReference>
<name>A0A9E7AG50_9ACTO</name>
<dbReference type="AlphaFoldDB" id="A0A9E7AG50"/>
<accession>A0A9E7AG50</accession>
<gene>
    <name evidence="2" type="ORF">M3I41_00425</name>
</gene>
<organism evidence="2 3">
    <name type="scientific">Actinomyces graevenitzii</name>
    <dbReference type="NCBI Taxonomy" id="55565"/>
    <lineage>
        <taxon>Bacteria</taxon>
        <taxon>Bacillati</taxon>
        <taxon>Actinomycetota</taxon>
        <taxon>Actinomycetes</taxon>
        <taxon>Actinomycetales</taxon>
        <taxon>Actinomycetaceae</taxon>
        <taxon>Actinomyces</taxon>
    </lineage>
</organism>
<dbReference type="GO" id="GO:0016491">
    <property type="term" value="F:oxidoreductase activity"/>
    <property type="evidence" value="ECO:0007669"/>
    <property type="project" value="InterPro"/>
</dbReference>
<feature type="domain" description="NADPH-dependent FMN reductase-like" evidence="1">
    <location>
        <begin position="2"/>
        <end position="147"/>
    </location>
</feature>
<dbReference type="Proteomes" id="UP000830236">
    <property type="component" value="Chromosome"/>
</dbReference>
<dbReference type="SUPFAM" id="SSF52218">
    <property type="entry name" value="Flavoproteins"/>
    <property type="match status" value="1"/>
</dbReference>
<dbReference type="GO" id="GO:0005829">
    <property type="term" value="C:cytosol"/>
    <property type="evidence" value="ECO:0007669"/>
    <property type="project" value="TreeGrafter"/>
</dbReference>
<dbReference type="InterPro" id="IPR005025">
    <property type="entry name" value="FMN_Rdtase-like_dom"/>
</dbReference>
<evidence type="ECO:0000313" key="3">
    <source>
        <dbReference type="Proteomes" id="UP000830236"/>
    </source>
</evidence>
<proteinExistence type="predicted"/>